<evidence type="ECO:0000256" key="1">
    <source>
        <dbReference type="ARBA" id="ARBA00004496"/>
    </source>
</evidence>
<keyword evidence="4" id="KW-0479">Metal-binding</keyword>
<evidence type="ECO:0000259" key="7">
    <source>
        <dbReference type="PROSITE" id="PS50988"/>
    </source>
</evidence>
<keyword evidence="9" id="KW-1185">Reference proteome</keyword>
<dbReference type="Gene3D" id="3.40.50.410">
    <property type="entry name" value="von Willebrand factor, type A domain"/>
    <property type="match status" value="1"/>
</dbReference>
<feature type="domain" description="TROVE" evidence="7">
    <location>
        <begin position="1"/>
        <end position="352"/>
    </location>
</feature>
<proteinExistence type="inferred from homology"/>
<dbReference type="EMBL" id="BLXT01004106">
    <property type="protein sequence ID" value="GFO09523.1"/>
    <property type="molecule type" value="Genomic_DNA"/>
</dbReference>
<evidence type="ECO:0000256" key="6">
    <source>
        <dbReference type="ARBA" id="ARBA00023274"/>
    </source>
</evidence>
<dbReference type="InterPro" id="IPR037214">
    <property type="entry name" value="TROVE_dom_sf"/>
</dbReference>
<dbReference type="PROSITE" id="PS50988">
    <property type="entry name" value="TROVE"/>
    <property type="match status" value="1"/>
</dbReference>
<evidence type="ECO:0000256" key="3">
    <source>
        <dbReference type="ARBA" id="ARBA00022490"/>
    </source>
</evidence>
<keyword evidence="5" id="KW-0694">RNA-binding</keyword>
<dbReference type="InterPro" id="IPR056800">
    <property type="entry name" value="vWA_Ro60"/>
</dbReference>
<name>A0AAV4ASH8_9GAST</name>
<dbReference type="GO" id="GO:0003723">
    <property type="term" value="F:RNA binding"/>
    <property type="evidence" value="ECO:0007669"/>
    <property type="project" value="UniProtKB-KW"/>
</dbReference>
<dbReference type="SUPFAM" id="SSF53300">
    <property type="entry name" value="vWA-like"/>
    <property type="match status" value="1"/>
</dbReference>
<gene>
    <name evidence="8" type="ORF">PoB_003602800</name>
</gene>
<evidence type="ECO:0000256" key="2">
    <source>
        <dbReference type="ARBA" id="ARBA00007814"/>
    </source>
</evidence>
<comment type="similarity">
    <text evidence="2">Belongs to the Ro 60 kDa family.</text>
</comment>
<dbReference type="GO" id="GO:0046872">
    <property type="term" value="F:metal ion binding"/>
    <property type="evidence" value="ECO:0007669"/>
    <property type="project" value="UniProtKB-KW"/>
</dbReference>
<dbReference type="Proteomes" id="UP000735302">
    <property type="component" value="Unassembled WGS sequence"/>
</dbReference>
<comment type="subcellular location">
    <subcellularLocation>
        <location evidence="1">Cytoplasm</location>
    </subcellularLocation>
</comment>
<dbReference type="PANTHER" id="PTHR14202">
    <property type="entry name" value="60 KDA RIBONUCLEOPROTEIN SSA/RO"/>
    <property type="match status" value="1"/>
</dbReference>
<dbReference type="GO" id="GO:1990904">
    <property type="term" value="C:ribonucleoprotein complex"/>
    <property type="evidence" value="ECO:0007669"/>
    <property type="project" value="UniProtKB-KW"/>
</dbReference>
<protein>
    <submittedName>
        <fullName evidence="8">60 kDa ss-a/ro ribonucleoprotein</fullName>
    </submittedName>
</protein>
<comment type="caution">
    <text evidence="8">The sequence shown here is derived from an EMBL/GenBank/DDBJ whole genome shotgun (WGS) entry which is preliminary data.</text>
</comment>
<evidence type="ECO:0000256" key="4">
    <source>
        <dbReference type="ARBA" id="ARBA00022723"/>
    </source>
</evidence>
<accession>A0AAV4ASH8</accession>
<dbReference type="InterPro" id="IPR036465">
    <property type="entry name" value="vWFA_dom_sf"/>
</dbReference>
<organism evidence="8 9">
    <name type="scientific">Plakobranchus ocellatus</name>
    <dbReference type="NCBI Taxonomy" id="259542"/>
    <lineage>
        <taxon>Eukaryota</taxon>
        <taxon>Metazoa</taxon>
        <taxon>Spiralia</taxon>
        <taxon>Lophotrochozoa</taxon>
        <taxon>Mollusca</taxon>
        <taxon>Gastropoda</taxon>
        <taxon>Heterobranchia</taxon>
        <taxon>Euthyneura</taxon>
        <taxon>Panpulmonata</taxon>
        <taxon>Sacoglossa</taxon>
        <taxon>Placobranchoidea</taxon>
        <taxon>Plakobranchidae</taxon>
        <taxon>Plakobranchus</taxon>
    </lineage>
</organism>
<dbReference type="Pfam" id="PF25045">
    <property type="entry name" value="vWA_Ro60"/>
    <property type="match status" value="1"/>
</dbReference>
<evidence type="ECO:0000313" key="9">
    <source>
        <dbReference type="Proteomes" id="UP000735302"/>
    </source>
</evidence>
<keyword evidence="6 8" id="KW-0687">Ribonucleoprotein</keyword>
<dbReference type="Pfam" id="PF05731">
    <property type="entry name" value="TROVE"/>
    <property type="match status" value="1"/>
</dbReference>
<dbReference type="InterPro" id="IPR040322">
    <property type="entry name" value="TROVE2"/>
</dbReference>
<evidence type="ECO:0000256" key="5">
    <source>
        <dbReference type="ARBA" id="ARBA00022884"/>
    </source>
</evidence>
<keyword evidence="3" id="KW-0963">Cytoplasm</keyword>
<dbReference type="PANTHER" id="PTHR14202:SF0">
    <property type="entry name" value="RNA-BINDING PROTEIN RO60"/>
    <property type="match status" value="1"/>
</dbReference>
<dbReference type="SUPFAM" id="SSF140864">
    <property type="entry name" value="TROVE domain-like"/>
    <property type="match status" value="1"/>
</dbReference>
<dbReference type="GO" id="GO:0005737">
    <property type="term" value="C:cytoplasm"/>
    <property type="evidence" value="ECO:0007669"/>
    <property type="project" value="UniProtKB-SubCell"/>
</dbReference>
<dbReference type="AlphaFoldDB" id="A0AAV4ASH8"/>
<evidence type="ECO:0000313" key="8">
    <source>
        <dbReference type="EMBL" id="GFO09523.1"/>
    </source>
</evidence>
<reference evidence="8 9" key="1">
    <citation type="journal article" date="2021" name="Elife">
        <title>Chloroplast acquisition without the gene transfer in kleptoplastic sea slugs, Plakobranchus ocellatus.</title>
        <authorList>
            <person name="Maeda T."/>
            <person name="Takahashi S."/>
            <person name="Yoshida T."/>
            <person name="Shimamura S."/>
            <person name="Takaki Y."/>
            <person name="Nagai Y."/>
            <person name="Toyoda A."/>
            <person name="Suzuki Y."/>
            <person name="Arimoto A."/>
            <person name="Ishii H."/>
            <person name="Satoh N."/>
            <person name="Nishiyama T."/>
            <person name="Hasebe M."/>
            <person name="Maruyama T."/>
            <person name="Minagawa J."/>
            <person name="Obokata J."/>
            <person name="Shigenobu S."/>
        </authorList>
    </citation>
    <scope>NUCLEOTIDE SEQUENCE [LARGE SCALE GENOMIC DNA]</scope>
</reference>
<dbReference type="InterPro" id="IPR008858">
    <property type="entry name" value="TROVE_dom"/>
</dbReference>
<sequence>MTDTPPGDLDYLTRFVCTGSEDGCFNVLEKPDFINKTPCLSYFLTKETGLVAIRRLRRIFNHKSFVSKDPLLFSLAKIIRTTPVTDTHREDKVRQDAYSLVENVCETADDLFTFVDFDKKVSGSEKVGWGKGMRKLVHRWYESKPPYVLASTATRCKSARGWSHRDLVRQCHIPPGRKSKGTSLVVNYLVSGKKEIEKFEDCEEEDVKEIKVFLQALEMLNASNPEEKEIVRALIEKNKLLDRQIPSKLYKIVETYEGMLGHISLEDLFRCIPKMALMGMLDKTAHQSALVIERISNTEAIKDQGVNPMIILAALRKYTANRCKRWVRNSLLIKALQAAFDTSVQLLPKLIGSSMLIAVHLEGEGRKKLHVKGATYVTPAIASAHLIKFMHQTDVVPSHVFFSDRVQDLQINEKTPLVQILEALENCKIEEANFDLADPIRWAKQKKAKYEHILIITDLKKVTSAQEFQESIRQYRSELAVPDCKVAVVGLSDLTTAVADKTDLNLLEVSGLGETVLHLLLRFFKGDLNFDVDGDADCAEGAAASV</sequence>